<gene>
    <name evidence="2" type="ORF">COY52_10750</name>
</gene>
<organism evidence="2 3">
    <name type="scientific">Candidatus Desantisbacteria bacterium CG_4_10_14_0_8_um_filter_48_22</name>
    <dbReference type="NCBI Taxonomy" id="1974543"/>
    <lineage>
        <taxon>Bacteria</taxon>
        <taxon>Candidatus Desantisiibacteriota</taxon>
    </lineage>
</organism>
<dbReference type="InterPro" id="IPR029039">
    <property type="entry name" value="Flavoprotein-like_sf"/>
</dbReference>
<protein>
    <recommendedName>
        <fullName evidence="4">Flavodoxin-like domain-containing protein</fullName>
    </recommendedName>
</protein>
<reference evidence="3" key="1">
    <citation type="submission" date="2017-09" db="EMBL/GenBank/DDBJ databases">
        <title>Depth-based differentiation of microbial function through sediment-hosted aquifers and enrichment of novel symbionts in the deep terrestrial subsurface.</title>
        <authorList>
            <person name="Probst A.J."/>
            <person name="Ladd B."/>
            <person name="Jarett J.K."/>
            <person name="Geller-Mcgrath D.E."/>
            <person name="Sieber C.M.K."/>
            <person name="Emerson J.B."/>
            <person name="Anantharaman K."/>
            <person name="Thomas B.C."/>
            <person name="Malmstrom R."/>
            <person name="Stieglmeier M."/>
            <person name="Klingl A."/>
            <person name="Woyke T."/>
            <person name="Ryan C.M."/>
            <person name="Banfield J.F."/>
        </authorList>
    </citation>
    <scope>NUCLEOTIDE SEQUENCE [LARGE SCALE GENOMIC DNA]</scope>
</reference>
<feature type="chain" id="PRO_5014708364" description="Flavodoxin-like domain-containing protein" evidence="1">
    <location>
        <begin position="23"/>
        <end position="130"/>
    </location>
</feature>
<evidence type="ECO:0000256" key="1">
    <source>
        <dbReference type="SAM" id="SignalP"/>
    </source>
</evidence>
<proteinExistence type="predicted"/>
<sequence>MKKAIILSQILAIIASAGIAGAADKTVFIAAKKSEFKDAVISKVKTELEKDKNTVKLFEMNKALKEPVDSYGAVIIVNTCMAWQVEGKVKKFLKKLSDTDKKKVILFTTVGGEDWAPKGTGVDCVTSASK</sequence>
<dbReference type="SUPFAM" id="SSF52218">
    <property type="entry name" value="Flavoproteins"/>
    <property type="match status" value="1"/>
</dbReference>
<comment type="caution">
    <text evidence="2">The sequence shown here is derived from an EMBL/GenBank/DDBJ whole genome shotgun (WGS) entry which is preliminary data.</text>
</comment>
<dbReference type="EMBL" id="PFMR01000293">
    <property type="protein sequence ID" value="PIZ14924.1"/>
    <property type="molecule type" value="Genomic_DNA"/>
</dbReference>
<evidence type="ECO:0008006" key="4">
    <source>
        <dbReference type="Google" id="ProtNLM"/>
    </source>
</evidence>
<keyword evidence="1" id="KW-0732">Signal</keyword>
<accession>A0A2M7S606</accession>
<name>A0A2M7S606_9BACT</name>
<dbReference type="Gene3D" id="3.40.50.360">
    <property type="match status" value="1"/>
</dbReference>
<evidence type="ECO:0000313" key="3">
    <source>
        <dbReference type="Proteomes" id="UP000229307"/>
    </source>
</evidence>
<feature type="signal peptide" evidence="1">
    <location>
        <begin position="1"/>
        <end position="22"/>
    </location>
</feature>
<evidence type="ECO:0000313" key="2">
    <source>
        <dbReference type="EMBL" id="PIZ14924.1"/>
    </source>
</evidence>
<dbReference type="AlphaFoldDB" id="A0A2M7S606"/>
<dbReference type="Proteomes" id="UP000229307">
    <property type="component" value="Unassembled WGS sequence"/>
</dbReference>